<dbReference type="Pfam" id="PF12323">
    <property type="entry name" value="HTH_OrfB_IS605"/>
    <property type="match status" value="1"/>
</dbReference>
<dbReference type="EMBL" id="CP058998">
    <property type="protein sequence ID" value="QLJ52466.1"/>
    <property type="molecule type" value="Genomic_DNA"/>
</dbReference>
<proteinExistence type="predicted"/>
<dbReference type="KEGG" id="flt:Sv326_0291"/>
<dbReference type="AlphaFoldDB" id="A0A7D5XL07"/>
<protein>
    <recommendedName>
        <fullName evidence="1">Transposase putative helix-turn-helix domain-containing protein</fullName>
    </recommendedName>
</protein>
<dbReference type="InterPro" id="IPR021027">
    <property type="entry name" value="Transposase_put_HTH"/>
</dbReference>
<dbReference type="Proteomes" id="UP000510821">
    <property type="component" value="Chromosome"/>
</dbReference>
<sequence>MRAYKFRIYPSKKQEELLNKHLWLAKNLWNELLEECKQMYKDFGYFPTKNTLQLMVKRYGLYSQTQQEIAHRVHNAVMRVFKLRKKSIKCGFPRFKSIPTAV</sequence>
<evidence type="ECO:0000313" key="2">
    <source>
        <dbReference type="EMBL" id="QLJ52466.1"/>
    </source>
</evidence>
<feature type="domain" description="Transposase putative helix-turn-helix" evidence="1">
    <location>
        <begin position="2"/>
        <end position="41"/>
    </location>
</feature>
<accession>A0A7D5XL07</accession>
<reference evidence="3" key="1">
    <citation type="submission" date="2020-07" db="EMBL/GenBank/DDBJ databases">
        <title>Metabolic diversity and evolutionary history of the archaeal phylum ###Micrarchaeota### uncovered from a freshwater lake metagenome.</title>
        <authorList>
            <person name="Kadnikov V.V."/>
            <person name="Savvichev A.S."/>
            <person name="Mardanov A.V."/>
            <person name="Beletsky A.V."/>
            <person name="Chupakov A.V."/>
            <person name="Kokryatskaya N.M."/>
            <person name="Pimenov N.V."/>
            <person name="Ravin N.V."/>
        </authorList>
    </citation>
    <scope>NUCLEOTIDE SEQUENCE [LARGE SCALE GENOMIC DNA]</scope>
</reference>
<organism evidence="2 3">
    <name type="scientific">Fermentimicrarchaeum limneticum</name>
    <dbReference type="NCBI Taxonomy" id="2795018"/>
    <lineage>
        <taxon>Archaea</taxon>
        <taxon>Candidatus Micrarchaeota</taxon>
        <taxon>Candidatus Fermentimicrarchaeales</taxon>
        <taxon>Candidatus Fermentimicrarchaeaceae</taxon>
        <taxon>Candidatus Fermentimicrarchaeum</taxon>
    </lineage>
</organism>
<gene>
    <name evidence="2" type="ORF">Sv326_0291</name>
</gene>
<evidence type="ECO:0000313" key="3">
    <source>
        <dbReference type="Proteomes" id="UP000510821"/>
    </source>
</evidence>
<evidence type="ECO:0000259" key="1">
    <source>
        <dbReference type="Pfam" id="PF12323"/>
    </source>
</evidence>
<name>A0A7D5XL07_FERL1</name>